<sequence length="245" mass="26512">MPVKARSSLALLSRRALLGAAAVALGAGLLKLPPLAAAEEARIIPPPARDESAAPDGSQKVAVLAGGCFWGVQGVFQHVDGVSGAVSGYAGGEKATAEYEKVGTGRTGHAEAVRITYDPRRISYAKLLQVYFSVAHDPTQLNRQGPDSGTQYRSAIFPVDAEQARIAKAYIAQLNQARAFDAAIVTKIEPERPFYPAEAYHQDFLTRYPTHPYIAINDIPKVQNLKRIFPQLYRDEPVLVSQTSK</sequence>
<evidence type="ECO:0000256" key="1">
    <source>
        <dbReference type="ARBA" id="ARBA00023002"/>
    </source>
</evidence>
<comment type="catalytic activity">
    <reaction evidence="2 4">
        <text>L-methionyl-[protein] + [thioredoxin]-disulfide + H2O = L-methionyl-(S)-S-oxide-[protein] + [thioredoxin]-dithiol</text>
        <dbReference type="Rhea" id="RHEA:14217"/>
        <dbReference type="Rhea" id="RHEA-COMP:10698"/>
        <dbReference type="Rhea" id="RHEA-COMP:10700"/>
        <dbReference type="Rhea" id="RHEA-COMP:12313"/>
        <dbReference type="Rhea" id="RHEA-COMP:12315"/>
        <dbReference type="ChEBI" id="CHEBI:15377"/>
        <dbReference type="ChEBI" id="CHEBI:16044"/>
        <dbReference type="ChEBI" id="CHEBI:29950"/>
        <dbReference type="ChEBI" id="CHEBI:44120"/>
        <dbReference type="ChEBI" id="CHEBI:50058"/>
        <dbReference type="EC" id="1.8.4.11"/>
    </reaction>
</comment>
<dbReference type="PROSITE" id="PS51318">
    <property type="entry name" value="TAT"/>
    <property type="match status" value="1"/>
</dbReference>
<evidence type="ECO:0000259" key="5">
    <source>
        <dbReference type="Pfam" id="PF01625"/>
    </source>
</evidence>
<dbReference type="AlphaFoldDB" id="A0A9E7ZRN6"/>
<dbReference type="GO" id="GO:0008113">
    <property type="term" value="F:peptide-methionine (S)-S-oxide reductase activity"/>
    <property type="evidence" value="ECO:0007669"/>
    <property type="project" value="UniProtKB-UniRule"/>
</dbReference>
<evidence type="ECO:0000313" key="6">
    <source>
        <dbReference type="EMBL" id="UZF89029.1"/>
    </source>
</evidence>
<dbReference type="Pfam" id="PF01625">
    <property type="entry name" value="PMSR"/>
    <property type="match status" value="1"/>
</dbReference>
<feature type="active site" evidence="4">
    <location>
        <position position="68"/>
    </location>
</feature>
<dbReference type="PANTHER" id="PTHR43774:SF1">
    <property type="entry name" value="PEPTIDE METHIONINE SULFOXIDE REDUCTASE MSRA 2"/>
    <property type="match status" value="1"/>
</dbReference>
<dbReference type="InterPro" id="IPR002569">
    <property type="entry name" value="Met_Sox_Rdtase_MsrA_dom"/>
</dbReference>
<dbReference type="Gene3D" id="3.30.1060.10">
    <property type="entry name" value="Peptide methionine sulphoxide reductase MsrA"/>
    <property type="match status" value="1"/>
</dbReference>
<evidence type="ECO:0000256" key="3">
    <source>
        <dbReference type="ARBA" id="ARBA00048782"/>
    </source>
</evidence>
<proteinExistence type="inferred from homology"/>
<dbReference type="EMBL" id="CP102774">
    <property type="protein sequence ID" value="UZF89029.1"/>
    <property type="molecule type" value="Genomic_DNA"/>
</dbReference>
<comment type="function">
    <text evidence="4">Has an important function as a repair enzyme for proteins that have been inactivated by oxidation. Catalyzes the reversible oxidation-reduction of methionine sulfoxide in proteins to methionine.</text>
</comment>
<dbReference type="PANTHER" id="PTHR43774">
    <property type="entry name" value="PEPTIDE METHIONINE SULFOXIDE REDUCTASE"/>
    <property type="match status" value="1"/>
</dbReference>
<protein>
    <recommendedName>
        <fullName evidence="4">Peptide methionine sulfoxide reductase MsrA</fullName>
        <shortName evidence="4">Protein-methionine-S-oxide reductase</shortName>
        <ecNumber evidence="4">1.8.4.11</ecNumber>
    </recommendedName>
    <alternativeName>
        <fullName evidence="4">Peptide-methionine (S)-S-oxide reductase</fullName>
        <shortName evidence="4">Peptide Met(O) reductase</shortName>
    </alternativeName>
</protein>
<keyword evidence="1 4" id="KW-0560">Oxidoreductase</keyword>
<dbReference type="SUPFAM" id="SSF55068">
    <property type="entry name" value="Peptide methionine sulfoxide reductase"/>
    <property type="match status" value="1"/>
</dbReference>
<comment type="similarity">
    <text evidence="4">Belongs to the MsrA Met sulfoxide reductase family.</text>
</comment>
<dbReference type="InterPro" id="IPR036509">
    <property type="entry name" value="Met_Sox_Rdtase_MsrA_sf"/>
</dbReference>
<comment type="catalytic activity">
    <reaction evidence="3 4">
        <text>[thioredoxin]-disulfide + L-methionine + H2O = L-methionine (S)-S-oxide + [thioredoxin]-dithiol</text>
        <dbReference type="Rhea" id="RHEA:19993"/>
        <dbReference type="Rhea" id="RHEA-COMP:10698"/>
        <dbReference type="Rhea" id="RHEA-COMP:10700"/>
        <dbReference type="ChEBI" id="CHEBI:15377"/>
        <dbReference type="ChEBI" id="CHEBI:29950"/>
        <dbReference type="ChEBI" id="CHEBI:50058"/>
        <dbReference type="ChEBI" id="CHEBI:57844"/>
        <dbReference type="ChEBI" id="CHEBI:58772"/>
        <dbReference type="EC" id="1.8.4.11"/>
    </reaction>
</comment>
<reference evidence="6" key="1">
    <citation type="submission" date="2022-08" db="EMBL/GenBank/DDBJ databases">
        <title>Complete Genome Sequences of 2 Bosea sp. soil isolates.</title>
        <authorList>
            <person name="Alvarez Arevalo M."/>
            <person name="Sterndorff E.B."/>
            <person name="Faurdal D."/>
            <person name="Joergensen T.S."/>
            <person name="Weber T."/>
        </authorList>
    </citation>
    <scope>NUCLEOTIDE SEQUENCE</scope>
    <source>
        <strain evidence="6">NBC_00436</strain>
    </source>
</reference>
<dbReference type="InterPro" id="IPR006311">
    <property type="entry name" value="TAT_signal"/>
</dbReference>
<name>A0A9E7ZRN6_9HYPH</name>
<gene>
    <name evidence="4 6" type="primary">msrA</name>
    <name evidence="6" type="ORF">NWE54_09695</name>
</gene>
<evidence type="ECO:0000256" key="4">
    <source>
        <dbReference type="HAMAP-Rule" id="MF_01401"/>
    </source>
</evidence>
<dbReference type="EC" id="1.8.4.11" evidence="4"/>
<accession>A0A9E7ZRN6</accession>
<evidence type="ECO:0000256" key="2">
    <source>
        <dbReference type="ARBA" id="ARBA00047806"/>
    </source>
</evidence>
<dbReference type="HAMAP" id="MF_01401">
    <property type="entry name" value="MsrA"/>
    <property type="match status" value="1"/>
</dbReference>
<feature type="domain" description="Peptide methionine sulphoxide reductase MsrA" evidence="5">
    <location>
        <begin position="62"/>
        <end position="213"/>
    </location>
</feature>
<organism evidence="6">
    <name type="scientific">Bosea sp. NBC_00436</name>
    <dbReference type="NCBI Taxonomy" id="2969620"/>
    <lineage>
        <taxon>Bacteria</taxon>
        <taxon>Pseudomonadati</taxon>
        <taxon>Pseudomonadota</taxon>
        <taxon>Alphaproteobacteria</taxon>
        <taxon>Hyphomicrobiales</taxon>
        <taxon>Boseaceae</taxon>
        <taxon>Bosea</taxon>
    </lineage>
</organism>
<dbReference type="NCBIfam" id="TIGR00401">
    <property type="entry name" value="msrA"/>
    <property type="match status" value="1"/>
</dbReference>